<dbReference type="Gene3D" id="2.60.120.200">
    <property type="match status" value="1"/>
</dbReference>
<organism evidence="6 7">
    <name type="scientific">Anaeramoeba ignava</name>
    <name type="common">Anaerobic marine amoeba</name>
    <dbReference type="NCBI Taxonomy" id="1746090"/>
    <lineage>
        <taxon>Eukaryota</taxon>
        <taxon>Metamonada</taxon>
        <taxon>Anaeramoebidae</taxon>
        <taxon>Anaeramoeba</taxon>
    </lineage>
</organism>
<dbReference type="SUPFAM" id="SSF49899">
    <property type="entry name" value="Concanavalin A-like lectins/glucanases"/>
    <property type="match status" value="1"/>
</dbReference>
<dbReference type="GO" id="GO:0051082">
    <property type="term" value="F:unfolded protein binding"/>
    <property type="evidence" value="ECO:0007669"/>
    <property type="project" value="InterPro"/>
</dbReference>
<dbReference type="PANTHER" id="PTHR11073">
    <property type="entry name" value="CALRETICULIN AND CALNEXIN"/>
    <property type="match status" value="1"/>
</dbReference>
<protein>
    <submittedName>
        <fullName evidence="6">Calreticulin-3</fullName>
    </submittedName>
</protein>
<keyword evidence="7" id="KW-1185">Reference proteome</keyword>
<dbReference type="AlphaFoldDB" id="A0A9Q0LSJ8"/>
<dbReference type="OMA" id="MNIKQTE"/>
<comment type="similarity">
    <text evidence="2 5">Belongs to the calreticulin family.</text>
</comment>
<dbReference type="InterPro" id="IPR018124">
    <property type="entry name" value="Calret/calnex_CS"/>
</dbReference>
<proteinExistence type="inferred from homology"/>
<comment type="caution">
    <text evidence="6">The sequence shown here is derived from an EMBL/GenBank/DDBJ whole genome shotgun (WGS) entry which is preliminary data.</text>
</comment>
<evidence type="ECO:0000256" key="5">
    <source>
        <dbReference type="RuleBase" id="RU362126"/>
    </source>
</evidence>
<name>A0A9Q0LSJ8_ANAIG</name>
<dbReference type="Pfam" id="PF00262">
    <property type="entry name" value="Calreticulin"/>
    <property type="match status" value="1"/>
</dbReference>
<dbReference type="EMBL" id="JAPDFW010000056">
    <property type="protein sequence ID" value="KAJ5077920.1"/>
    <property type="molecule type" value="Genomic_DNA"/>
</dbReference>
<dbReference type="GO" id="GO:0006457">
    <property type="term" value="P:protein folding"/>
    <property type="evidence" value="ECO:0007669"/>
    <property type="project" value="InterPro"/>
</dbReference>
<evidence type="ECO:0000313" key="7">
    <source>
        <dbReference type="Proteomes" id="UP001149090"/>
    </source>
</evidence>
<gene>
    <name evidence="6" type="ORF">M0811_05610</name>
</gene>
<evidence type="ECO:0000256" key="1">
    <source>
        <dbReference type="ARBA" id="ARBA00004240"/>
    </source>
</evidence>
<feature type="disulfide bond" evidence="4">
    <location>
        <begin position="106"/>
        <end position="138"/>
    </location>
</feature>
<evidence type="ECO:0000256" key="4">
    <source>
        <dbReference type="PIRSR" id="PIRSR601580-3"/>
    </source>
</evidence>
<sequence>MQRKLISFFILIFISFPSFSTIFFKETFDRNWKERWVFSENDPDLGKWVLSPGKWFGNPRVDIGLKSKTNNKLYAISSKFWEEIQSTENKTIVIQFSVKFTQDIECGGGYIQIFGSDADQKVLDRENEYKILFGPDICAKHKRIQFILGYNNSKLMWKKVVDWEKDKFTHVYTLVLKPENQYEVWVDLKKIESGSLLNDWNFNQFEEYIESNLENQNKNSKKIIFKNLGLIALKFAQVQSGTIFDNILITDDFEYAVKFAQNTWGKSKEIEKEKFFEIQEKMKIIEEKMKRNETIESDLEIESELEIDSDLEFELESDFEIQSEWEVETDLEIDLKLKKKSKSEKKEL</sequence>
<dbReference type="InterPro" id="IPR001580">
    <property type="entry name" value="Calret/calnex"/>
</dbReference>
<keyword evidence="4" id="KW-1015">Disulfide bond</keyword>
<accession>A0A9Q0LSJ8</accession>
<dbReference type="PROSITE" id="PS00804">
    <property type="entry name" value="CALRETICULIN_2"/>
    <property type="match status" value="1"/>
</dbReference>
<evidence type="ECO:0000256" key="3">
    <source>
        <dbReference type="ARBA" id="ARBA00022824"/>
    </source>
</evidence>
<keyword evidence="5" id="KW-0143">Chaperone</keyword>
<dbReference type="PRINTS" id="PR00626">
    <property type="entry name" value="CALRETICULIN"/>
</dbReference>
<dbReference type="PANTHER" id="PTHR11073:SF2">
    <property type="entry name" value="CALRETICULIN"/>
    <property type="match status" value="1"/>
</dbReference>
<evidence type="ECO:0000313" key="6">
    <source>
        <dbReference type="EMBL" id="KAJ5077920.1"/>
    </source>
</evidence>
<keyword evidence="3 5" id="KW-0256">Endoplasmic reticulum</keyword>
<dbReference type="GO" id="GO:0005789">
    <property type="term" value="C:endoplasmic reticulum membrane"/>
    <property type="evidence" value="ECO:0007669"/>
    <property type="project" value="TreeGrafter"/>
</dbReference>
<dbReference type="InterPro" id="IPR013320">
    <property type="entry name" value="ConA-like_dom_sf"/>
</dbReference>
<evidence type="ECO:0000256" key="2">
    <source>
        <dbReference type="ARBA" id="ARBA00010983"/>
    </source>
</evidence>
<dbReference type="Proteomes" id="UP001149090">
    <property type="component" value="Unassembled WGS sequence"/>
</dbReference>
<dbReference type="GO" id="GO:0005509">
    <property type="term" value="F:calcium ion binding"/>
    <property type="evidence" value="ECO:0007669"/>
    <property type="project" value="InterPro"/>
</dbReference>
<comment type="subcellular location">
    <subcellularLocation>
        <location evidence="1">Endoplasmic reticulum</location>
    </subcellularLocation>
</comment>
<dbReference type="OrthoDB" id="1938156at2759"/>
<reference evidence="6" key="1">
    <citation type="submission" date="2022-10" db="EMBL/GenBank/DDBJ databases">
        <title>Novel sulphate-reducing endosymbionts in the free-living metamonad Anaeramoeba.</title>
        <authorList>
            <person name="Jerlstrom-Hultqvist J."/>
            <person name="Cepicka I."/>
            <person name="Gallot-Lavallee L."/>
            <person name="Salas-Leiva D."/>
            <person name="Curtis B.A."/>
            <person name="Zahonova K."/>
            <person name="Pipaliya S."/>
            <person name="Dacks J."/>
            <person name="Roger A.J."/>
        </authorList>
    </citation>
    <scope>NUCLEOTIDE SEQUENCE</scope>
    <source>
        <strain evidence="6">BMAN</strain>
    </source>
</reference>
<dbReference type="GO" id="GO:0036503">
    <property type="term" value="P:ERAD pathway"/>
    <property type="evidence" value="ECO:0007669"/>
    <property type="project" value="TreeGrafter"/>
</dbReference>